<evidence type="ECO:0000313" key="1">
    <source>
        <dbReference type="EMBL" id="CAK6961182.1"/>
    </source>
</evidence>
<keyword evidence="2" id="KW-1185">Reference proteome</keyword>
<dbReference type="Proteomes" id="UP001314229">
    <property type="component" value="Unassembled WGS sequence"/>
</dbReference>
<name>A0AAV1NPC5_SCOSC</name>
<comment type="caution">
    <text evidence="1">The sequence shown here is derived from an EMBL/GenBank/DDBJ whole genome shotgun (WGS) entry which is preliminary data.</text>
</comment>
<gene>
    <name evidence="1" type="ORF">FSCOSCO3_A016126</name>
</gene>
<dbReference type="AlphaFoldDB" id="A0AAV1NPC5"/>
<sequence>MTFFRVVKFAASSACRETLQTYQKETCYAKTSKCNKSLMGQINRPQSGFHQRYGAGFGTHIASFHFNRASQSASAEVGAVDQDQSDITKEAEEDIIISAGGMKLLQ</sequence>
<protein>
    <submittedName>
        <fullName evidence="1">Uncharacterized protein</fullName>
    </submittedName>
</protein>
<reference evidence="1 2" key="1">
    <citation type="submission" date="2024-01" db="EMBL/GenBank/DDBJ databases">
        <authorList>
            <person name="Alioto T."/>
            <person name="Alioto T."/>
            <person name="Gomez Garrido J."/>
        </authorList>
    </citation>
    <scope>NUCLEOTIDE SEQUENCE [LARGE SCALE GENOMIC DNA]</scope>
</reference>
<evidence type="ECO:0000313" key="2">
    <source>
        <dbReference type="Proteomes" id="UP001314229"/>
    </source>
</evidence>
<accession>A0AAV1NPC5</accession>
<organism evidence="1 2">
    <name type="scientific">Scomber scombrus</name>
    <name type="common">Atlantic mackerel</name>
    <name type="synonym">Scomber vernalis</name>
    <dbReference type="NCBI Taxonomy" id="13677"/>
    <lineage>
        <taxon>Eukaryota</taxon>
        <taxon>Metazoa</taxon>
        <taxon>Chordata</taxon>
        <taxon>Craniata</taxon>
        <taxon>Vertebrata</taxon>
        <taxon>Euteleostomi</taxon>
        <taxon>Actinopterygii</taxon>
        <taxon>Neopterygii</taxon>
        <taxon>Teleostei</taxon>
        <taxon>Neoteleostei</taxon>
        <taxon>Acanthomorphata</taxon>
        <taxon>Pelagiaria</taxon>
        <taxon>Scombriformes</taxon>
        <taxon>Scombridae</taxon>
        <taxon>Scomber</taxon>
    </lineage>
</organism>
<dbReference type="EMBL" id="CAWUFR010000049">
    <property type="protein sequence ID" value="CAK6961182.1"/>
    <property type="molecule type" value="Genomic_DNA"/>
</dbReference>
<proteinExistence type="predicted"/>